<keyword evidence="5 9" id="KW-0378">Hydrolase</keyword>
<feature type="signal peptide" evidence="10">
    <location>
        <begin position="1"/>
        <end position="18"/>
    </location>
</feature>
<dbReference type="InterPro" id="IPR034164">
    <property type="entry name" value="Pepsin-like_dom"/>
</dbReference>
<dbReference type="AlphaFoldDB" id="A0A1X2GPG4"/>
<organism evidence="12 13">
    <name type="scientific">Hesseltinella vesiculosa</name>
    <dbReference type="NCBI Taxonomy" id="101127"/>
    <lineage>
        <taxon>Eukaryota</taxon>
        <taxon>Fungi</taxon>
        <taxon>Fungi incertae sedis</taxon>
        <taxon>Mucoromycota</taxon>
        <taxon>Mucoromycotina</taxon>
        <taxon>Mucoromycetes</taxon>
        <taxon>Mucorales</taxon>
        <taxon>Cunninghamellaceae</taxon>
        <taxon>Hesseltinella</taxon>
    </lineage>
</organism>
<evidence type="ECO:0000313" key="12">
    <source>
        <dbReference type="EMBL" id="ORX58329.1"/>
    </source>
</evidence>
<evidence type="ECO:0000256" key="7">
    <source>
        <dbReference type="ARBA" id="ARBA00023157"/>
    </source>
</evidence>
<evidence type="ECO:0000256" key="5">
    <source>
        <dbReference type="ARBA" id="ARBA00022801"/>
    </source>
</evidence>
<comment type="similarity">
    <text evidence="1 9">Belongs to the peptidase A1 family.</text>
</comment>
<evidence type="ECO:0000256" key="3">
    <source>
        <dbReference type="ARBA" id="ARBA00022729"/>
    </source>
</evidence>
<dbReference type="EMBL" id="MCGT01000007">
    <property type="protein sequence ID" value="ORX58329.1"/>
    <property type="molecule type" value="Genomic_DNA"/>
</dbReference>
<gene>
    <name evidence="12" type="ORF">DM01DRAFT_1372386</name>
</gene>
<dbReference type="PROSITE" id="PS51767">
    <property type="entry name" value="PEPTIDASE_A1"/>
    <property type="match status" value="1"/>
</dbReference>
<evidence type="ECO:0000256" key="2">
    <source>
        <dbReference type="ARBA" id="ARBA00022670"/>
    </source>
</evidence>
<name>A0A1X2GPG4_9FUNG</name>
<dbReference type="InterPro" id="IPR001969">
    <property type="entry name" value="Aspartic_peptidase_AS"/>
</dbReference>
<dbReference type="InterPro" id="IPR021109">
    <property type="entry name" value="Peptidase_aspartic_dom_sf"/>
</dbReference>
<dbReference type="Pfam" id="PF00026">
    <property type="entry name" value="Asp"/>
    <property type="match status" value="1"/>
</dbReference>
<dbReference type="GO" id="GO:0004190">
    <property type="term" value="F:aspartic-type endopeptidase activity"/>
    <property type="evidence" value="ECO:0007669"/>
    <property type="project" value="UniProtKB-KW"/>
</dbReference>
<keyword evidence="4 9" id="KW-0064">Aspartyl protease</keyword>
<feature type="active site" evidence="8">
    <location>
        <position position="69"/>
    </location>
</feature>
<feature type="chain" id="PRO_5012642943" evidence="10">
    <location>
        <begin position="19"/>
        <end position="461"/>
    </location>
</feature>
<evidence type="ECO:0000256" key="10">
    <source>
        <dbReference type="SAM" id="SignalP"/>
    </source>
</evidence>
<dbReference type="PRINTS" id="PR00792">
    <property type="entry name" value="PEPSIN"/>
</dbReference>
<keyword evidence="7" id="KW-1015">Disulfide bond</keyword>
<accession>A0A1X2GPG4</accession>
<dbReference type="Proteomes" id="UP000242146">
    <property type="component" value="Unassembled WGS sequence"/>
</dbReference>
<dbReference type="PANTHER" id="PTHR47966:SF65">
    <property type="entry name" value="ASPARTIC-TYPE ENDOPEPTIDASE"/>
    <property type="match status" value="1"/>
</dbReference>
<evidence type="ECO:0000256" key="1">
    <source>
        <dbReference type="ARBA" id="ARBA00007447"/>
    </source>
</evidence>
<proteinExistence type="inferred from homology"/>
<dbReference type="STRING" id="101127.A0A1X2GPG4"/>
<feature type="domain" description="Peptidase A1" evidence="11">
    <location>
        <begin position="51"/>
        <end position="404"/>
    </location>
</feature>
<evidence type="ECO:0000256" key="8">
    <source>
        <dbReference type="PIRSR" id="PIRSR601461-1"/>
    </source>
</evidence>
<dbReference type="SUPFAM" id="SSF50630">
    <property type="entry name" value="Acid proteases"/>
    <property type="match status" value="1"/>
</dbReference>
<evidence type="ECO:0000256" key="4">
    <source>
        <dbReference type="ARBA" id="ARBA00022750"/>
    </source>
</evidence>
<dbReference type="CDD" id="cd05471">
    <property type="entry name" value="pepsin_like"/>
    <property type="match status" value="1"/>
</dbReference>
<dbReference type="Gene3D" id="2.40.70.10">
    <property type="entry name" value="Acid Proteases"/>
    <property type="match status" value="2"/>
</dbReference>
<comment type="caution">
    <text evidence="12">The sequence shown here is derived from an EMBL/GenBank/DDBJ whole genome shotgun (WGS) entry which is preliminary data.</text>
</comment>
<evidence type="ECO:0000259" key="11">
    <source>
        <dbReference type="PROSITE" id="PS51767"/>
    </source>
</evidence>
<sequence length="461" mass="50888">MVWVVGVSFVTISCSTVSIPILKKTKPSHGQLVKRSSSYKTLLYNDDGTEYLVSISVGTPPQNFLVALDTGSSDLWVPSIDCLDCPHSRFDSTNSTTFADIHQPFSIVYGIGHVDGIYGKDTVRIAGIQVEQQQFGLAHSSKDIIFPTNPFSVHPKLTANGILGLGFPGLTKAAVQGEPYNPFVFALMDQGHIQYPIFSIVMGSIYQNGWSDIHPTYRDSLFYAPLATTKPHVYTYWMVHGNEVSITDPDGRVKTSEVLTPNHGFIIDTGTTLSYMEQHLAEALVYQVATRHQVLMDAATGTYVIDCAAYETDRLLHLDLATAEDADHELRLTIPLRDLVLPIQAGQHPTVQGTKCMFGIAPWLTTTNNKPPVKNGKPLVLIGDSILRSMYLVFDMQQRRIGFAPLKMQHASDQAVNHAVTLVPRKNLVQPEQETNDSQSHPPTMALVVMATILVWGCTFY</sequence>
<keyword evidence="13" id="KW-1185">Reference proteome</keyword>
<protein>
    <submittedName>
        <fullName evidence="12">Acid protease</fullName>
    </submittedName>
</protein>
<evidence type="ECO:0000313" key="13">
    <source>
        <dbReference type="Proteomes" id="UP000242146"/>
    </source>
</evidence>
<reference evidence="12 13" key="1">
    <citation type="submission" date="2016-07" db="EMBL/GenBank/DDBJ databases">
        <title>Pervasive Adenine N6-methylation of Active Genes in Fungi.</title>
        <authorList>
            <consortium name="DOE Joint Genome Institute"/>
            <person name="Mondo S.J."/>
            <person name="Dannebaum R.O."/>
            <person name="Kuo R.C."/>
            <person name="Labutti K."/>
            <person name="Haridas S."/>
            <person name="Kuo A."/>
            <person name="Salamov A."/>
            <person name="Ahrendt S.R."/>
            <person name="Lipzen A."/>
            <person name="Sullivan W."/>
            <person name="Andreopoulos W.B."/>
            <person name="Clum A."/>
            <person name="Lindquist E."/>
            <person name="Daum C."/>
            <person name="Ramamoorthy G.K."/>
            <person name="Gryganskyi A."/>
            <person name="Culley D."/>
            <person name="Magnuson J.K."/>
            <person name="James T.Y."/>
            <person name="O'Malley M.A."/>
            <person name="Stajich J.E."/>
            <person name="Spatafora J.W."/>
            <person name="Visel A."/>
            <person name="Grigoriev I.V."/>
        </authorList>
    </citation>
    <scope>NUCLEOTIDE SEQUENCE [LARGE SCALE GENOMIC DNA]</scope>
    <source>
        <strain evidence="12 13">NRRL 3301</strain>
    </source>
</reference>
<dbReference type="PROSITE" id="PS00141">
    <property type="entry name" value="ASP_PROTEASE"/>
    <property type="match status" value="2"/>
</dbReference>
<dbReference type="OrthoDB" id="771136at2759"/>
<dbReference type="InterPro" id="IPR033121">
    <property type="entry name" value="PEPTIDASE_A1"/>
</dbReference>
<dbReference type="FunFam" id="2.40.70.10:FF:000008">
    <property type="entry name" value="Cathepsin D"/>
    <property type="match status" value="1"/>
</dbReference>
<dbReference type="InterPro" id="IPR001461">
    <property type="entry name" value="Aspartic_peptidase_A1"/>
</dbReference>
<feature type="active site" evidence="8">
    <location>
        <position position="268"/>
    </location>
</feature>
<keyword evidence="2 9" id="KW-0645">Protease</keyword>
<evidence type="ECO:0000256" key="6">
    <source>
        <dbReference type="ARBA" id="ARBA00023145"/>
    </source>
</evidence>
<keyword evidence="6" id="KW-0865">Zymogen</keyword>
<dbReference type="GO" id="GO:0006508">
    <property type="term" value="P:proteolysis"/>
    <property type="evidence" value="ECO:0007669"/>
    <property type="project" value="UniProtKB-KW"/>
</dbReference>
<evidence type="ECO:0000256" key="9">
    <source>
        <dbReference type="RuleBase" id="RU000454"/>
    </source>
</evidence>
<dbReference type="PANTHER" id="PTHR47966">
    <property type="entry name" value="BETA-SITE APP-CLEAVING ENZYME, ISOFORM A-RELATED"/>
    <property type="match status" value="1"/>
</dbReference>
<keyword evidence="3 10" id="KW-0732">Signal</keyword>